<dbReference type="RefSeq" id="WP_012824591.1">
    <property type="nucleotide sequence ID" value="NC_013422.1"/>
</dbReference>
<feature type="transmembrane region" description="Helical" evidence="1">
    <location>
        <begin position="1285"/>
        <end position="1306"/>
    </location>
</feature>
<dbReference type="KEGG" id="hna:Hneap_1735"/>
<dbReference type="NCBIfam" id="TIGR02099">
    <property type="entry name" value="YhdP family protein"/>
    <property type="match status" value="1"/>
</dbReference>
<dbReference type="OrthoDB" id="9762238at2"/>
<reference evidence="3 4" key="1">
    <citation type="submission" date="2009-10" db="EMBL/GenBank/DDBJ databases">
        <title>Complete sequence of Halothiobacillus neapolitanus c2.</title>
        <authorList>
            <consortium name="US DOE Joint Genome Institute"/>
            <person name="Lucas S."/>
            <person name="Copeland A."/>
            <person name="Lapidus A."/>
            <person name="Glavina del Rio T."/>
            <person name="Tice H."/>
            <person name="Bruce D."/>
            <person name="Goodwin L."/>
            <person name="Pitluck S."/>
            <person name="Davenport K."/>
            <person name="Brettin T."/>
            <person name="Detter J.C."/>
            <person name="Han C."/>
            <person name="Tapia R."/>
            <person name="Larimer F."/>
            <person name="Land M."/>
            <person name="Hauser L."/>
            <person name="Kyrpides N."/>
            <person name="Mikhailova N."/>
            <person name="Kerfeld C."/>
            <person name="Cannon G."/>
            <person name="Heinhort S."/>
        </authorList>
    </citation>
    <scope>NUCLEOTIDE SEQUENCE [LARGE SCALE GENOMIC DNA]</scope>
    <source>
        <strain evidence="4">ATCC 23641 / c2</strain>
    </source>
</reference>
<dbReference type="PANTHER" id="PTHR38690:SF1">
    <property type="entry name" value="PROTEASE"/>
    <property type="match status" value="1"/>
</dbReference>
<keyword evidence="1" id="KW-1133">Transmembrane helix</keyword>
<feature type="transmembrane region" description="Helical" evidence="1">
    <location>
        <begin position="20"/>
        <end position="42"/>
    </location>
</feature>
<evidence type="ECO:0000256" key="1">
    <source>
        <dbReference type="SAM" id="Phobius"/>
    </source>
</evidence>
<dbReference type="HOGENOM" id="CLU_003522_4_0_6"/>
<dbReference type="PANTHER" id="PTHR38690">
    <property type="entry name" value="PROTEASE-RELATED"/>
    <property type="match status" value="1"/>
</dbReference>
<keyword evidence="1" id="KW-0472">Membrane</keyword>
<evidence type="ECO:0000259" key="2">
    <source>
        <dbReference type="Pfam" id="PF13116"/>
    </source>
</evidence>
<name>D0L1I5_HALNC</name>
<proteinExistence type="predicted"/>
<accession>D0L1I5</accession>
<protein>
    <submittedName>
        <fullName evidence="3">Membrane protein-like protein</fullName>
    </submittedName>
</protein>
<dbReference type="InterPro" id="IPR025263">
    <property type="entry name" value="YhdP_central"/>
</dbReference>
<feature type="domain" description="YhdP central" evidence="2">
    <location>
        <begin position="17"/>
        <end position="1334"/>
    </location>
</feature>
<evidence type="ECO:0000313" key="3">
    <source>
        <dbReference type="EMBL" id="ACX96558.1"/>
    </source>
</evidence>
<organism evidence="3 4">
    <name type="scientific">Halothiobacillus neapolitanus (strain ATCC 23641 / DSM 15147 / CIP 104769 / NCIMB 8539 / c2)</name>
    <name type="common">Thiobacillus neapolitanus</name>
    <dbReference type="NCBI Taxonomy" id="555778"/>
    <lineage>
        <taxon>Bacteria</taxon>
        <taxon>Pseudomonadati</taxon>
        <taxon>Pseudomonadota</taxon>
        <taxon>Gammaproteobacteria</taxon>
        <taxon>Chromatiales</taxon>
        <taxon>Halothiobacillaceae</taxon>
        <taxon>Halothiobacillus</taxon>
    </lineage>
</organism>
<keyword evidence="4" id="KW-1185">Reference proteome</keyword>
<gene>
    <name evidence="3" type="ordered locus">Hneap_1735</name>
</gene>
<keyword evidence="1" id="KW-0812">Transmembrane</keyword>
<dbReference type="Proteomes" id="UP000009102">
    <property type="component" value="Chromosome"/>
</dbReference>
<dbReference type="STRING" id="555778.Hneap_1735"/>
<dbReference type="Pfam" id="PF13116">
    <property type="entry name" value="YhdP"/>
    <property type="match status" value="1"/>
</dbReference>
<dbReference type="InterPro" id="IPR011836">
    <property type="entry name" value="YhdP"/>
</dbReference>
<dbReference type="EMBL" id="CP001801">
    <property type="protein sequence ID" value="ACX96558.1"/>
    <property type="molecule type" value="Genomic_DNA"/>
</dbReference>
<dbReference type="eggNOG" id="COG3164">
    <property type="taxonomic scope" value="Bacteria"/>
</dbReference>
<evidence type="ECO:0000313" key="4">
    <source>
        <dbReference type="Proteomes" id="UP000009102"/>
    </source>
</evidence>
<sequence length="1346" mass="145091">MTHIHLPHAIHLSSRPLRRLIRFLLASVAVILVLLALAFSVLRVVLPHMTNYREEAQTVLSKAWGAPVQFGSIDVAFVNYRPQLVLTDLRLGNNGPVISRFGVSLAPWRSLVARHWVAGKIVIDKPHLAFIQQADGKWTLSGAPQTSPQNDPEKTANSWADWLSRLPDLGDVSINEAVVSWIRPATSDLHESRQTINLNATARLAAHGWSLSGELFAPGFGNSPVRLRADGHLGDEPNAEVYLGAHNWNLPAMQQAIRDFTHGSVRAEIGGCAEHVEGLDCSAGMPLVNQGQLSGELWLRFAGTSLRSVSADFDISSLKVSRMAKIAGIGALASTQSQATLHRIGGRLLWQKTTDGWRLDADHVRVATTADTEWPAHSIHLIHAGDQTYYASSYVDLHQLAVWLATAPLPKSFLKLLGENALRGDARDIRLHLVGNTLVAGYLELQHFGNVPGRRLWPVIGQSDGLGGLNLKLYKQPSGWLARFDQSNLVLAVPGMFREPMTIDALKGDVYLHDADSGRLLIYSPGLRIKNADLFTDTSFRYQAADKDHPAQLAIDSAFGDIHVARVPAYLPRNLLGKNVLHWLDTNLELPEQGGGQPGRVDRGHFVFNGDPARFPFIKGGGWFSVVFDFKHLVLPFLPDWPALKDADGNIAFVNQQFHASIDHGTLADVPVDGSRVSIFDLDKAALDIAVTAKAPLSQLLGFVGQTPLLGAGSLNALKVTGQAGLDVSVRAGLKQGEKTDVNGHLVLKNNGLSLDKTPIKLSRISGAIDFHNADFTARNISARFDDEPATMTLKPSTSDDSTIVSLQTRLDPLFALREKSATAFGPLLDRVRGKADTTIELNIPHHGDQFTVQANSDLTGVSSQLPPPFGKAADAVWPLSADLTFTGGVLRQLDLKSQGGEPWQANLGFNDRGALSGGDVSNRADSADRSSNNSAKLAINLNTPVLDLDAWQPILSSAAFSRPEKATSSTPVAPFDLNIQTDRLKVAGVQFGPTRLNVRFADERYRIKASGDDLDGNLNYQQPNVAHPAGQIAMQFKRFHVEDQSSSNSVSSDRVTPISSWDLKQIPSAQVIIDDLRFGKHRLGKLVLNSEAAKPGHDTLEIPTIDWQPTASFRLIGQGSVAKEGDKQQTNLNLSAQGADLGAVFKQVAGENSPISNGDLKSSLFSLSWPGSPAAFALERLSGSGAFVMQNGQLNEVNPGAGRLAGLLSLGAITRRLRLDFSDVVDQGLSFDSLSADWTLKQGLLAIDPLTLKNASLRLTASGQTHLSDNSLDYTVKVYADIGMLLPIIGTVAGGPIVGGAVLALQQALKTIDKNPAPTLVYRVTGTIADPVVKTADAASDRSTP</sequence>